<accession>A0A1I1YEI2</accession>
<reference evidence="1 2" key="1">
    <citation type="submission" date="2016-10" db="EMBL/GenBank/DDBJ databases">
        <authorList>
            <person name="de Groot N.N."/>
        </authorList>
    </citation>
    <scope>NUCLEOTIDE SEQUENCE [LARGE SCALE GENOMIC DNA]</scope>
    <source>
        <strain evidence="1 2">DSM 9236</strain>
    </source>
</reference>
<gene>
    <name evidence="1" type="ORF">SAMN05216245_102169</name>
</gene>
<dbReference type="AlphaFoldDB" id="A0A1I1YEI2"/>
<evidence type="ECO:0000313" key="2">
    <source>
        <dbReference type="Proteomes" id="UP000198896"/>
    </source>
</evidence>
<dbReference type="RefSeq" id="WP_093912749.1">
    <property type="nucleotide sequence ID" value="NZ_FONL01000002.1"/>
</dbReference>
<dbReference type="EMBL" id="FONL01000002">
    <property type="protein sequence ID" value="SFE17976.1"/>
    <property type="molecule type" value="Genomic_DNA"/>
</dbReference>
<dbReference type="Proteomes" id="UP000198896">
    <property type="component" value="Unassembled WGS sequence"/>
</dbReference>
<evidence type="ECO:0000313" key="1">
    <source>
        <dbReference type="EMBL" id="SFE17976.1"/>
    </source>
</evidence>
<proteinExistence type="predicted"/>
<protein>
    <submittedName>
        <fullName evidence="1">Uncharacterized protein</fullName>
    </submittedName>
</protein>
<organism evidence="1 2">
    <name type="scientific">Succiniclasticum ruminis DSM 9236</name>
    <dbReference type="NCBI Taxonomy" id="1123323"/>
    <lineage>
        <taxon>Bacteria</taxon>
        <taxon>Bacillati</taxon>
        <taxon>Bacillota</taxon>
        <taxon>Negativicutes</taxon>
        <taxon>Acidaminococcales</taxon>
        <taxon>Acidaminococcaceae</taxon>
        <taxon>Succiniclasticum</taxon>
    </lineage>
</organism>
<name>A0A1I1YEI2_9FIRM</name>
<sequence length="130" mass="14640">MNQLEMKEMFRQAKYDPVKYPDAVIEQLARSGYPAAKVITDLNAVLRGGYKDILCSLVSVLRDADYAGDESVLFQDIWRYYSGKEAVFLLGHDPWVFLGSLAEAFDSGSDDFPVNKRTAKLLYQSAGKLF</sequence>
<keyword evidence="2" id="KW-1185">Reference proteome</keyword>